<feature type="region of interest" description="Disordered" evidence="1">
    <location>
        <begin position="130"/>
        <end position="214"/>
    </location>
</feature>
<evidence type="ECO:0000313" key="2">
    <source>
        <dbReference type="EMBL" id="GAA4129152.1"/>
    </source>
</evidence>
<evidence type="ECO:0000256" key="1">
    <source>
        <dbReference type="SAM" id="MobiDB-lite"/>
    </source>
</evidence>
<dbReference type="InterPro" id="IPR007410">
    <property type="entry name" value="LpqE-like"/>
</dbReference>
<sequence>MVALAIAGAVAIAPVISGCGAGSEPQTAAPTQLTEGVNASVPKGAKIPQVDVRNMFLLGPKPGMQFGPDSSLPLYATIINQVRGRQDRLVSVSSPKFAQARIAGGAVVLPAAQENGVATAVTLSGAAAESGATASPSASPKATGSPEAGDESPSPEAGPADTEEGGATATPRATATADEERTSSPSPTAGQRTGAPQTGAPSPEPTQAGKGGPVVVLTGLNDKLLGGEVVRVTLRFEHAGSIEVNVPVIPQQGEFATYAPVSAGTPAGGATATPSAPASPAAGGHEGAHEPTGAASPAGEAGQESPSAETSQSPAAEGH</sequence>
<keyword evidence="3" id="KW-1185">Reference proteome</keyword>
<dbReference type="Gene3D" id="2.60.40.1890">
    <property type="entry name" value="PCu(A)C copper chaperone"/>
    <property type="match status" value="1"/>
</dbReference>
<dbReference type="EMBL" id="BAABDO010000004">
    <property type="protein sequence ID" value="GAA4129152.1"/>
    <property type="molecule type" value="Genomic_DNA"/>
</dbReference>
<feature type="compositionally biased region" description="Low complexity" evidence="1">
    <location>
        <begin position="265"/>
        <end position="283"/>
    </location>
</feature>
<evidence type="ECO:0008006" key="4">
    <source>
        <dbReference type="Google" id="ProtNLM"/>
    </source>
</evidence>
<feature type="region of interest" description="Disordered" evidence="1">
    <location>
        <begin position="265"/>
        <end position="319"/>
    </location>
</feature>
<feature type="compositionally biased region" description="Polar residues" evidence="1">
    <location>
        <begin position="304"/>
        <end position="319"/>
    </location>
</feature>
<proteinExistence type="predicted"/>
<comment type="caution">
    <text evidence="2">The sequence shown here is derived from an EMBL/GenBank/DDBJ whole genome shotgun (WGS) entry which is preliminary data.</text>
</comment>
<dbReference type="Proteomes" id="UP001500266">
    <property type="component" value="Unassembled WGS sequence"/>
</dbReference>
<feature type="compositionally biased region" description="Low complexity" evidence="1">
    <location>
        <begin position="130"/>
        <end position="146"/>
    </location>
</feature>
<accession>A0ABP7Y1U6</accession>
<dbReference type="InterPro" id="IPR036182">
    <property type="entry name" value="PCuAC_sf"/>
</dbReference>
<reference evidence="3" key="1">
    <citation type="journal article" date="2019" name="Int. J. Syst. Evol. Microbiol.">
        <title>The Global Catalogue of Microorganisms (GCM) 10K type strain sequencing project: providing services to taxonomists for standard genome sequencing and annotation.</title>
        <authorList>
            <consortium name="The Broad Institute Genomics Platform"/>
            <consortium name="The Broad Institute Genome Sequencing Center for Infectious Disease"/>
            <person name="Wu L."/>
            <person name="Ma J."/>
        </authorList>
    </citation>
    <scope>NUCLEOTIDE SEQUENCE [LARGE SCALE GENOMIC DNA]</scope>
    <source>
        <strain evidence="3">JCM 17316</strain>
    </source>
</reference>
<dbReference type="SUPFAM" id="SSF110087">
    <property type="entry name" value="DR1885-like metal-binding protein"/>
    <property type="match status" value="1"/>
</dbReference>
<feature type="compositionally biased region" description="Polar residues" evidence="1">
    <location>
        <begin position="183"/>
        <end position="200"/>
    </location>
</feature>
<gene>
    <name evidence="2" type="ORF">GCM10022416_05510</name>
</gene>
<dbReference type="Pfam" id="PF04314">
    <property type="entry name" value="PCuAC"/>
    <property type="match status" value="1"/>
</dbReference>
<organism evidence="2 3">
    <name type="scientific">Actinomadura keratinilytica</name>
    <dbReference type="NCBI Taxonomy" id="547461"/>
    <lineage>
        <taxon>Bacteria</taxon>
        <taxon>Bacillati</taxon>
        <taxon>Actinomycetota</taxon>
        <taxon>Actinomycetes</taxon>
        <taxon>Streptosporangiales</taxon>
        <taxon>Thermomonosporaceae</taxon>
        <taxon>Actinomadura</taxon>
    </lineage>
</organism>
<feature type="compositionally biased region" description="Low complexity" evidence="1">
    <location>
        <begin position="165"/>
        <end position="176"/>
    </location>
</feature>
<name>A0ABP7Y1U6_9ACTN</name>
<protein>
    <recommendedName>
        <fullName evidence="4">Copper chaperone PCu(A)C</fullName>
    </recommendedName>
</protein>
<evidence type="ECO:0000313" key="3">
    <source>
        <dbReference type="Proteomes" id="UP001500266"/>
    </source>
</evidence>